<protein>
    <submittedName>
        <fullName evidence="1">Uncharacterized protein</fullName>
    </submittedName>
</protein>
<dbReference type="Proteomes" id="UP000033841">
    <property type="component" value="Unassembled WGS sequence"/>
</dbReference>
<comment type="caution">
    <text evidence="1">The sequence shown here is derived from an EMBL/GenBank/DDBJ whole genome shotgun (WGS) entry which is preliminary data.</text>
</comment>
<evidence type="ECO:0000313" key="2">
    <source>
        <dbReference type="Proteomes" id="UP000033841"/>
    </source>
</evidence>
<accession>A0A0G0LGN9</accession>
<dbReference type="AlphaFoldDB" id="A0A0G0LGN9"/>
<gene>
    <name evidence="1" type="ORF">UT14_C0042G0009</name>
</gene>
<organism evidence="1 2">
    <name type="scientific">Candidatus Shapirobacteria bacterium GW2011_GWE1_38_92</name>
    <dbReference type="NCBI Taxonomy" id="1618489"/>
    <lineage>
        <taxon>Bacteria</taxon>
        <taxon>Candidatus Shapironibacteriota</taxon>
    </lineage>
</organism>
<name>A0A0G0LGN9_9BACT</name>
<reference evidence="1 2" key="1">
    <citation type="journal article" date="2015" name="Nature">
        <title>rRNA introns, odd ribosomes, and small enigmatic genomes across a large radiation of phyla.</title>
        <authorList>
            <person name="Brown C.T."/>
            <person name="Hug L.A."/>
            <person name="Thomas B.C."/>
            <person name="Sharon I."/>
            <person name="Castelle C.J."/>
            <person name="Singh A."/>
            <person name="Wilkins M.J."/>
            <person name="Williams K.H."/>
            <person name="Banfield J.F."/>
        </authorList>
    </citation>
    <scope>NUCLEOTIDE SEQUENCE [LARGE SCALE GENOMIC DNA]</scope>
</reference>
<evidence type="ECO:0000313" key="1">
    <source>
        <dbReference type="EMBL" id="KKQ90227.1"/>
    </source>
</evidence>
<dbReference type="EMBL" id="LBVR01000042">
    <property type="protein sequence ID" value="KKQ90227.1"/>
    <property type="molecule type" value="Genomic_DNA"/>
</dbReference>
<proteinExistence type="predicted"/>
<sequence>MKIKKAVESESVEVEDSGVRVIISGFVGMGISEPKVKLLSVNGVENKVLLDTLNKALKKSLEVSAKKLKDMSGELQGMAGM</sequence>